<keyword evidence="2" id="KW-0472">Membrane</keyword>
<evidence type="ECO:0000313" key="4">
    <source>
        <dbReference type="Proteomes" id="UP000271708"/>
    </source>
</evidence>
<dbReference type="GeneID" id="59163212"/>
<feature type="compositionally biased region" description="Basic and acidic residues" evidence="1">
    <location>
        <begin position="17"/>
        <end position="28"/>
    </location>
</feature>
<feature type="region of interest" description="Disordered" evidence="1">
    <location>
        <begin position="1"/>
        <end position="32"/>
    </location>
</feature>
<accession>A0A5P8FJV9</accession>
<evidence type="ECO:0000256" key="2">
    <source>
        <dbReference type="SAM" id="Phobius"/>
    </source>
</evidence>
<dbReference type="KEGG" id="jme:EEW87_001995"/>
<proteinExistence type="predicted"/>
<name>A0A5P8FJV9_9MICO</name>
<evidence type="ECO:0000313" key="3">
    <source>
        <dbReference type="EMBL" id="QFQ29360.1"/>
    </source>
</evidence>
<dbReference type="AlphaFoldDB" id="A0A5P8FJV9"/>
<dbReference type="RefSeq" id="WP_148041547.1">
    <property type="nucleotide sequence ID" value="NZ_CAJFZZ010000039.1"/>
</dbReference>
<dbReference type="Proteomes" id="UP000271708">
    <property type="component" value="Chromosome"/>
</dbReference>
<keyword evidence="2" id="KW-0812">Transmembrane</keyword>
<gene>
    <name evidence="3" type="ORF">EEW87_001995</name>
</gene>
<feature type="region of interest" description="Disordered" evidence="1">
    <location>
        <begin position="87"/>
        <end position="109"/>
    </location>
</feature>
<sequence>MDRTSSGGDSRAGEPASRLEREEEEQRRMSRRSVSLVLSVLGLLMSLVILGLLTVDGAGPVNVALMAASYILAGGVGVYAALRRQRQLDAERGDGPGSVRRGPGSGEMT</sequence>
<reference evidence="3 4" key="1">
    <citation type="submission" date="2019-09" db="EMBL/GenBank/DDBJ databases">
        <title>Complete Genome Sequence of Janibacter melonis M714 with both human health impact and industrial applications.</title>
        <authorList>
            <person name="Jin M."/>
            <person name="Zhao Q.R."/>
        </authorList>
    </citation>
    <scope>NUCLEOTIDE SEQUENCE [LARGE SCALE GENOMIC DNA]</scope>
    <source>
        <strain evidence="3 4">M714</strain>
    </source>
</reference>
<feature type="transmembrane region" description="Helical" evidence="2">
    <location>
        <begin position="36"/>
        <end position="55"/>
    </location>
</feature>
<dbReference type="EMBL" id="CP044548">
    <property type="protein sequence ID" value="QFQ29360.1"/>
    <property type="molecule type" value="Genomic_DNA"/>
</dbReference>
<organism evidence="3 4">
    <name type="scientific">Janibacter melonis</name>
    <dbReference type="NCBI Taxonomy" id="262209"/>
    <lineage>
        <taxon>Bacteria</taxon>
        <taxon>Bacillati</taxon>
        <taxon>Actinomycetota</taxon>
        <taxon>Actinomycetes</taxon>
        <taxon>Micrococcales</taxon>
        <taxon>Intrasporangiaceae</taxon>
        <taxon>Janibacter</taxon>
    </lineage>
</organism>
<keyword evidence="2" id="KW-1133">Transmembrane helix</keyword>
<evidence type="ECO:0000256" key="1">
    <source>
        <dbReference type="SAM" id="MobiDB-lite"/>
    </source>
</evidence>
<protein>
    <submittedName>
        <fullName evidence="3">Uncharacterized protein</fullName>
    </submittedName>
</protein>
<feature type="transmembrane region" description="Helical" evidence="2">
    <location>
        <begin position="61"/>
        <end position="82"/>
    </location>
</feature>